<feature type="non-terminal residue" evidence="4">
    <location>
        <position position="1"/>
    </location>
</feature>
<reference evidence="4" key="1">
    <citation type="submission" date="2018-06" db="EMBL/GenBank/DDBJ databases">
        <authorList>
            <person name="Zhirakovskaya E."/>
        </authorList>
    </citation>
    <scope>NUCLEOTIDE SEQUENCE</scope>
</reference>
<organism evidence="4">
    <name type="scientific">hydrothermal vent metagenome</name>
    <dbReference type="NCBI Taxonomy" id="652676"/>
    <lineage>
        <taxon>unclassified sequences</taxon>
        <taxon>metagenomes</taxon>
        <taxon>ecological metagenomes</taxon>
    </lineage>
</organism>
<dbReference type="InterPro" id="IPR017850">
    <property type="entry name" value="Alkaline_phosphatase_core_sf"/>
</dbReference>
<evidence type="ECO:0000259" key="3">
    <source>
        <dbReference type="Pfam" id="PF00884"/>
    </source>
</evidence>
<dbReference type="Pfam" id="PF00884">
    <property type="entry name" value="Sulfatase"/>
    <property type="match status" value="1"/>
</dbReference>
<dbReference type="Pfam" id="PF14707">
    <property type="entry name" value="Sulfatase_C"/>
    <property type="match status" value="1"/>
</dbReference>
<sequence length="458" mass="52532">SDLPLYLNNEVIEKNPDQNQLTTRYTEYALKFIEKNKNKPFFLYLAHSMPHIPLGVSEKFEGKTEYGRYGDVIEEIDWSVGEILSSLKSNNIDDKTLVIFMSDNGPWLSMGNNAGKAFPLREGKGTTFEGGMRVPCIMRWPKKIPAESVNHMIASTMDLLPTIARLAGGKEPEDRVIDGEDIWSFISSDPDQELPNRTLFYHRKGVLQAVRSGPWKLHFPHKYNHQPVYSEKEKKYTGEFEAFIDLSLFNLDEDIGEKNNVADKYPDIVERLTKLAEAHLKDLSENSRMPKEITDKNWRRFKDRLAVGKYISDWWLIGPFDNTDRKGIEKVYPPEKEFIIDKSYTGRNNQKVSWLKYDGKDDEYINLAKLFKPSDEGVAYARRVFNLKNKAILKIGLGTNDGVKMWVNGKLVHKNIIGRPALPNEDVVSVPFQKGENVVLLKIDQLGGGWGFYFSLLD</sequence>
<dbReference type="PANTHER" id="PTHR42693">
    <property type="entry name" value="ARYLSULFATASE FAMILY MEMBER"/>
    <property type="match status" value="1"/>
</dbReference>
<accession>A0A3B1CHH2</accession>
<evidence type="ECO:0000256" key="2">
    <source>
        <dbReference type="ARBA" id="ARBA00022801"/>
    </source>
</evidence>
<dbReference type="EC" id="3.1.6.1" evidence="4"/>
<proteinExistence type="inferred from homology"/>
<dbReference type="EMBL" id="UOGD01000214">
    <property type="protein sequence ID" value="VAX22110.1"/>
    <property type="molecule type" value="Genomic_DNA"/>
</dbReference>
<dbReference type="InterPro" id="IPR000917">
    <property type="entry name" value="Sulfatase_N"/>
</dbReference>
<name>A0A3B1CHH2_9ZZZZ</name>
<gene>
    <name evidence="4" type="ORF">MNBD_IGNAVI01-2756</name>
</gene>
<protein>
    <submittedName>
        <fullName evidence="4">Arylsulfatase</fullName>
        <ecNumber evidence="4">3.1.6.1</ecNumber>
    </submittedName>
</protein>
<comment type="similarity">
    <text evidence="1">Belongs to the sulfatase family.</text>
</comment>
<dbReference type="SUPFAM" id="SSF53649">
    <property type="entry name" value="Alkaline phosphatase-like"/>
    <property type="match status" value="1"/>
</dbReference>
<feature type="domain" description="Sulfatase N-terminal" evidence="3">
    <location>
        <begin position="15"/>
        <end position="168"/>
    </location>
</feature>
<dbReference type="Gene3D" id="3.30.1120.10">
    <property type="match status" value="1"/>
</dbReference>
<dbReference type="Gene3D" id="3.40.720.10">
    <property type="entry name" value="Alkaline Phosphatase, subunit A"/>
    <property type="match status" value="1"/>
</dbReference>
<dbReference type="InterPro" id="IPR050738">
    <property type="entry name" value="Sulfatase"/>
</dbReference>
<evidence type="ECO:0000313" key="4">
    <source>
        <dbReference type="EMBL" id="VAX22110.1"/>
    </source>
</evidence>
<evidence type="ECO:0000256" key="1">
    <source>
        <dbReference type="ARBA" id="ARBA00008779"/>
    </source>
</evidence>
<dbReference type="AlphaFoldDB" id="A0A3B1CHH2"/>
<dbReference type="PANTHER" id="PTHR42693:SF53">
    <property type="entry name" value="ENDO-4-O-SULFATASE"/>
    <property type="match status" value="1"/>
</dbReference>
<dbReference type="GO" id="GO:0004065">
    <property type="term" value="F:arylsulfatase activity"/>
    <property type="evidence" value="ECO:0007669"/>
    <property type="project" value="UniProtKB-EC"/>
</dbReference>
<keyword evidence="2 4" id="KW-0378">Hydrolase</keyword>